<evidence type="ECO:0000313" key="5">
    <source>
        <dbReference type="Proteomes" id="UP000317265"/>
    </source>
</evidence>
<proteinExistence type="predicted"/>
<reference evidence="3 5" key="1">
    <citation type="journal article" date="2019" name="Nat. Microbiol.">
        <title>Expanding anaerobic alkane metabolism in the domain of Archaea.</title>
        <authorList>
            <person name="Wang Y."/>
            <person name="Wegener G."/>
            <person name="Hou J."/>
            <person name="Wang F."/>
            <person name="Xiao X."/>
        </authorList>
    </citation>
    <scope>NUCLEOTIDE SEQUENCE [LARGE SCALE GENOMIC DNA]</scope>
    <source>
        <strain evidence="3">WYZ-LMO11</strain>
    </source>
</reference>
<reference evidence="2 4" key="2">
    <citation type="journal article" date="2019" name="Nat. Microbiol.">
        <title>Wide diversity of methane and short-chain alkane metabolisms in uncultured archaea.</title>
        <authorList>
            <person name="Borrel G."/>
            <person name="Adam P.S."/>
            <person name="McKay L.J."/>
            <person name="Chen L.X."/>
            <person name="Sierra-Garcia I.N."/>
            <person name="Sieber C.M."/>
            <person name="Letourneur Q."/>
            <person name="Ghozlane A."/>
            <person name="Andersen G.L."/>
            <person name="Li W.J."/>
            <person name="Hallam S.J."/>
            <person name="Muyzer G."/>
            <person name="de Oliveira V.M."/>
            <person name="Inskeep W.P."/>
            <person name="Banfield J.F."/>
            <person name="Gribaldo S."/>
        </authorList>
    </citation>
    <scope>NUCLEOTIDE SEQUENCE [LARGE SCALE GENOMIC DNA]</scope>
    <source>
        <strain evidence="2">Verst-YHS</strain>
    </source>
</reference>
<dbReference type="EMBL" id="RXIH01000046">
    <property type="protein sequence ID" value="RZN55273.1"/>
    <property type="molecule type" value="Genomic_DNA"/>
</dbReference>
<dbReference type="Pfam" id="PF21758">
    <property type="entry name" value="PAC_bac"/>
    <property type="match status" value="1"/>
</dbReference>
<dbReference type="AlphaFoldDB" id="A0A523BD82"/>
<evidence type="ECO:0000313" key="4">
    <source>
        <dbReference type="Proteomes" id="UP000316080"/>
    </source>
</evidence>
<dbReference type="Proteomes" id="UP000316080">
    <property type="component" value="Unassembled WGS sequence"/>
</dbReference>
<evidence type="ECO:0000313" key="2">
    <source>
        <dbReference type="EMBL" id="RZN55273.1"/>
    </source>
</evidence>
<feature type="domain" description="Prenylated flavin chaperone LpdD-like" evidence="1">
    <location>
        <begin position="6"/>
        <end position="107"/>
    </location>
</feature>
<name>A0A523BD82_9CREN</name>
<accession>A0A523BD82</accession>
<protein>
    <recommendedName>
        <fullName evidence="1">Prenylated flavin chaperone LpdD-like domain-containing protein</fullName>
    </recommendedName>
</protein>
<comment type="caution">
    <text evidence="3">The sequence shown here is derived from an EMBL/GenBank/DDBJ whole genome shotgun (WGS) entry which is preliminary data.</text>
</comment>
<dbReference type="Proteomes" id="UP000317265">
    <property type="component" value="Unassembled WGS sequence"/>
</dbReference>
<sequence length="108" mass="12425">MIEFGEGKYKIYLNYFKIGDELLVIIYGGEKPHIGSISICNNTYPFSISFLGHKDYIISHYASEKIFKKLNSKVIVICGIHIENATKEDIEILINNSKKCVEKFLENF</sequence>
<dbReference type="InterPro" id="IPR048844">
    <property type="entry name" value="LpdD_chaperone-like"/>
</dbReference>
<organism evidence="3 5">
    <name type="scientific">Thermoproteota archaeon</name>
    <dbReference type="NCBI Taxonomy" id="2056631"/>
    <lineage>
        <taxon>Archaea</taxon>
        <taxon>Thermoproteota</taxon>
    </lineage>
</organism>
<gene>
    <name evidence="3" type="ORF">DSO09_03375</name>
    <name evidence="2" type="ORF">EF809_05995</name>
</gene>
<dbReference type="EMBL" id="QNVI01000041">
    <property type="protein sequence ID" value="TDA38898.1"/>
    <property type="molecule type" value="Genomic_DNA"/>
</dbReference>
<evidence type="ECO:0000259" key="1">
    <source>
        <dbReference type="Pfam" id="PF21758"/>
    </source>
</evidence>
<evidence type="ECO:0000313" key="3">
    <source>
        <dbReference type="EMBL" id="TDA38898.1"/>
    </source>
</evidence>